<comment type="similarity">
    <text evidence="2">Belongs to the Mediator complex subunit 22 family.</text>
</comment>
<comment type="caution">
    <text evidence="9">The sequence shown here is derived from an EMBL/GenBank/DDBJ whole genome shotgun (WGS) entry which is preliminary data.</text>
</comment>
<dbReference type="Proteomes" id="UP000835052">
    <property type="component" value="Unassembled WGS sequence"/>
</dbReference>
<evidence type="ECO:0000256" key="6">
    <source>
        <dbReference type="ARBA" id="ARBA00023242"/>
    </source>
</evidence>
<proteinExistence type="inferred from homology"/>
<keyword evidence="10" id="KW-1185">Reference proteome</keyword>
<dbReference type="OrthoDB" id="203279at2759"/>
<reference evidence="9" key="1">
    <citation type="submission" date="2020-10" db="EMBL/GenBank/DDBJ databases">
        <authorList>
            <person name="Kikuchi T."/>
        </authorList>
    </citation>
    <scope>NUCLEOTIDE SEQUENCE</scope>
    <source>
        <strain evidence="9">NKZ352</strain>
    </source>
</reference>
<dbReference type="PANTHER" id="PTHR12434">
    <property type="entry name" value="MEDIATOR OF RNA POLYMERASE II TRANSCRIPTION SUBUNIT 22"/>
    <property type="match status" value="1"/>
</dbReference>
<comment type="subcellular location">
    <subcellularLocation>
        <location evidence="1">Nucleus</location>
    </subcellularLocation>
</comment>
<protein>
    <recommendedName>
        <fullName evidence="3">Mediator of RNA polymerase II transcription subunit 22</fullName>
    </recommendedName>
    <alternativeName>
        <fullName evidence="8">Mediator complex subunit 22</fullName>
    </alternativeName>
</protein>
<dbReference type="GO" id="GO:0016592">
    <property type="term" value="C:mediator complex"/>
    <property type="evidence" value="ECO:0007669"/>
    <property type="project" value="InterPro"/>
</dbReference>
<evidence type="ECO:0000313" key="10">
    <source>
        <dbReference type="Proteomes" id="UP000835052"/>
    </source>
</evidence>
<name>A0A8S1HT59_9PELO</name>
<organism evidence="9 10">
    <name type="scientific">Caenorhabditis auriculariae</name>
    <dbReference type="NCBI Taxonomy" id="2777116"/>
    <lineage>
        <taxon>Eukaryota</taxon>
        <taxon>Metazoa</taxon>
        <taxon>Ecdysozoa</taxon>
        <taxon>Nematoda</taxon>
        <taxon>Chromadorea</taxon>
        <taxon>Rhabditida</taxon>
        <taxon>Rhabditina</taxon>
        <taxon>Rhabditomorpha</taxon>
        <taxon>Rhabditoidea</taxon>
        <taxon>Rhabditidae</taxon>
        <taxon>Peloderinae</taxon>
        <taxon>Caenorhabditis</taxon>
    </lineage>
</organism>
<keyword evidence="5" id="KW-0804">Transcription</keyword>
<evidence type="ECO:0000256" key="5">
    <source>
        <dbReference type="ARBA" id="ARBA00023163"/>
    </source>
</evidence>
<evidence type="ECO:0000256" key="7">
    <source>
        <dbReference type="ARBA" id="ARBA00025687"/>
    </source>
</evidence>
<evidence type="ECO:0000256" key="4">
    <source>
        <dbReference type="ARBA" id="ARBA00023015"/>
    </source>
</evidence>
<dbReference type="AlphaFoldDB" id="A0A8S1HT59"/>
<dbReference type="GO" id="GO:0003712">
    <property type="term" value="F:transcription coregulator activity"/>
    <property type="evidence" value="ECO:0007669"/>
    <property type="project" value="InterPro"/>
</dbReference>
<accession>A0A8S1HT59</accession>
<dbReference type="EMBL" id="CAJGYM010000126">
    <property type="protein sequence ID" value="CAD6198458.1"/>
    <property type="molecule type" value="Genomic_DNA"/>
</dbReference>
<evidence type="ECO:0000256" key="2">
    <source>
        <dbReference type="ARBA" id="ARBA00005942"/>
    </source>
</evidence>
<evidence type="ECO:0000256" key="1">
    <source>
        <dbReference type="ARBA" id="ARBA00004123"/>
    </source>
</evidence>
<evidence type="ECO:0000256" key="8">
    <source>
        <dbReference type="ARBA" id="ARBA00031962"/>
    </source>
</evidence>
<dbReference type="PANTHER" id="PTHR12434:SF6">
    <property type="entry name" value="MEDIATOR OF RNA POLYMERASE II TRANSCRIPTION SUBUNIT 22"/>
    <property type="match status" value="1"/>
</dbReference>
<evidence type="ECO:0000256" key="3">
    <source>
        <dbReference type="ARBA" id="ARBA00019695"/>
    </source>
</evidence>
<dbReference type="InterPro" id="IPR009332">
    <property type="entry name" value="Med22"/>
</dbReference>
<keyword evidence="6" id="KW-0539">Nucleus</keyword>
<keyword evidence="4" id="KW-0805">Transcription regulation</keyword>
<sequence length="152" mass="17076">MSAAPGAVGKKSGGRTIAAKALIIQEFKRRLRDNVKSLNDNFFHIINAAKVTEDASTTKSSSGKMTEFFTAKNEMAVRAALMVRAADELYKLTNELKEFLVLHDFNFLTQAERECDEALRKQTSAYTALRLEVAGINMDIDRELSENFNFLY</sequence>
<comment type="function">
    <text evidence="7">Component of the Mediator complex, a coactivator involved in the regulated transcription of nearly all RNA polymerase II-dependent genes. Mediator functions as a bridge to convey information from gene-specific regulatory proteins to the basal RNA polymerase II transcription machinery. Mediator is recruited to promoters by direct interactions with regulatory proteins and serves as a scaffold for the assembly of a functional preinitiation complex with RNA polymerase II and the general transcription factors.</text>
</comment>
<dbReference type="Pfam" id="PF06179">
    <property type="entry name" value="Med22"/>
    <property type="match status" value="1"/>
</dbReference>
<gene>
    <name evidence="9" type="ORF">CAUJ_LOCUS14364</name>
</gene>
<dbReference type="GO" id="GO:0006357">
    <property type="term" value="P:regulation of transcription by RNA polymerase II"/>
    <property type="evidence" value="ECO:0007669"/>
    <property type="project" value="InterPro"/>
</dbReference>
<evidence type="ECO:0000313" key="9">
    <source>
        <dbReference type="EMBL" id="CAD6198458.1"/>
    </source>
</evidence>